<evidence type="ECO:0000313" key="2">
    <source>
        <dbReference type="Proteomes" id="UP001060215"/>
    </source>
</evidence>
<keyword evidence="2" id="KW-1185">Reference proteome</keyword>
<organism evidence="1 2">
    <name type="scientific">Camellia lanceoleosa</name>
    <dbReference type="NCBI Taxonomy" id="1840588"/>
    <lineage>
        <taxon>Eukaryota</taxon>
        <taxon>Viridiplantae</taxon>
        <taxon>Streptophyta</taxon>
        <taxon>Embryophyta</taxon>
        <taxon>Tracheophyta</taxon>
        <taxon>Spermatophyta</taxon>
        <taxon>Magnoliopsida</taxon>
        <taxon>eudicotyledons</taxon>
        <taxon>Gunneridae</taxon>
        <taxon>Pentapetalae</taxon>
        <taxon>asterids</taxon>
        <taxon>Ericales</taxon>
        <taxon>Theaceae</taxon>
        <taxon>Camellia</taxon>
    </lineage>
</organism>
<dbReference type="Proteomes" id="UP001060215">
    <property type="component" value="Chromosome 11"/>
</dbReference>
<dbReference type="EMBL" id="CM045768">
    <property type="protein sequence ID" value="KAI7984013.1"/>
    <property type="molecule type" value="Genomic_DNA"/>
</dbReference>
<name>A0ACC0F5I3_9ERIC</name>
<proteinExistence type="predicted"/>
<gene>
    <name evidence="1" type="ORF">LOK49_LG15G01138</name>
</gene>
<sequence>MHGVKIRDNDSIKEGDRLEKQVCEKHLEPQETKKTPIFRQRLICLIKPCKLAKIINKKHIVLIWRQRRKRTPHITMDERQWFVYSRIRKHKRKSMALGHTTMNTRRQMSQGFISNIRQMTLHMEGRKKKNLKFVRYNVNGECQVVLATTCDIAKEERLYYYDYNGYEHEYPTHHFV</sequence>
<protein>
    <submittedName>
        <fullName evidence="1">Histone-lysine N-methyltransferase ATXR5</fullName>
    </submittedName>
</protein>
<comment type="caution">
    <text evidence="1">The sequence shown here is derived from an EMBL/GenBank/DDBJ whole genome shotgun (WGS) entry which is preliminary data.</text>
</comment>
<accession>A0ACC0F5I3</accession>
<evidence type="ECO:0000313" key="1">
    <source>
        <dbReference type="EMBL" id="KAI7984013.1"/>
    </source>
</evidence>
<reference evidence="1 2" key="1">
    <citation type="journal article" date="2022" name="Plant J.">
        <title>Chromosome-level genome of Camellia lanceoleosa provides a valuable resource for understanding genome evolution and self-incompatibility.</title>
        <authorList>
            <person name="Gong W."/>
            <person name="Xiao S."/>
            <person name="Wang L."/>
            <person name="Liao Z."/>
            <person name="Chang Y."/>
            <person name="Mo W."/>
            <person name="Hu G."/>
            <person name="Li W."/>
            <person name="Zhao G."/>
            <person name="Zhu H."/>
            <person name="Hu X."/>
            <person name="Ji K."/>
            <person name="Xiang X."/>
            <person name="Song Q."/>
            <person name="Yuan D."/>
            <person name="Jin S."/>
            <person name="Zhang L."/>
        </authorList>
    </citation>
    <scope>NUCLEOTIDE SEQUENCE [LARGE SCALE GENOMIC DNA]</scope>
    <source>
        <strain evidence="1">SQ_2022a</strain>
    </source>
</reference>